<dbReference type="SUPFAM" id="SSF52172">
    <property type="entry name" value="CheY-like"/>
    <property type="match status" value="1"/>
</dbReference>
<dbReference type="InterPro" id="IPR001789">
    <property type="entry name" value="Sig_transdc_resp-reg_receiver"/>
</dbReference>
<dbReference type="PROSITE" id="PS50110">
    <property type="entry name" value="RESPONSE_REGULATORY"/>
    <property type="match status" value="1"/>
</dbReference>
<dbReference type="Gene3D" id="3.40.50.2300">
    <property type="match status" value="1"/>
</dbReference>
<feature type="modified residue" description="4-aspartylphosphate" evidence="2">
    <location>
        <position position="52"/>
    </location>
</feature>
<dbReference type="InterPro" id="IPR050595">
    <property type="entry name" value="Bact_response_regulator"/>
</dbReference>
<reference evidence="4" key="1">
    <citation type="submission" date="2021-01" db="EMBL/GenBank/DDBJ databases">
        <authorList>
            <person name="Corre E."/>
            <person name="Pelletier E."/>
            <person name="Niang G."/>
            <person name="Scheremetjew M."/>
            <person name="Finn R."/>
            <person name="Kale V."/>
            <person name="Holt S."/>
            <person name="Cochrane G."/>
            <person name="Meng A."/>
            <person name="Brown T."/>
            <person name="Cohen L."/>
        </authorList>
    </citation>
    <scope>NUCLEOTIDE SEQUENCE</scope>
    <source>
        <strain evidence="4">CCAP979/52</strain>
    </source>
</reference>
<dbReference type="CDD" id="cd17546">
    <property type="entry name" value="REC_hyHK_CKI1_RcsC-like"/>
    <property type="match status" value="1"/>
</dbReference>
<feature type="domain" description="Response regulatory" evidence="3">
    <location>
        <begin position="3"/>
        <end position="120"/>
    </location>
</feature>
<gene>
    <name evidence="4" type="ORF">CCUR1050_LOCUS24416</name>
</gene>
<evidence type="ECO:0000259" key="3">
    <source>
        <dbReference type="PROSITE" id="PS50110"/>
    </source>
</evidence>
<evidence type="ECO:0000313" key="4">
    <source>
        <dbReference type="EMBL" id="CAD8646731.1"/>
    </source>
</evidence>
<dbReference type="SMART" id="SM00448">
    <property type="entry name" value="REC"/>
    <property type="match status" value="1"/>
</dbReference>
<name>A0A7S0MPX9_9CRYP</name>
<evidence type="ECO:0000256" key="1">
    <source>
        <dbReference type="ARBA" id="ARBA00022553"/>
    </source>
</evidence>
<dbReference type="PANTHER" id="PTHR44591">
    <property type="entry name" value="STRESS RESPONSE REGULATOR PROTEIN 1"/>
    <property type="match status" value="1"/>
</dbReference>
<accession>A0A7S0MPX9</accession>
<dbReference type="InterPro" id="IPR011006">
    <property type="entry name" value="CheY-like_superfamily"/>
</dbReference>
<dbReference type="EMBL" id="HBEZ01044389">
    <property type="protein sequence ID" value="CAD8646731.1"/>
    <property type="molecule type" value="Transcribed_RNA"/>
</dbReference>
<keyword evidence="1 2" id="KW-0597">Phosphoprotein</keyword>
<proteinExistence type="predicted"/>
<dbReference type="AlphaFoldDB" id="A0A7S0MPX9"/>
<organism evidence="4">
    <name type="scientific">Cryptomonas curvata</name>
    <dbReference type="NCBI Taxonomy" id="233186"/>
    <lineage>
        <taxon>Eukaryota</taxon>
        <taxon>Cryptophyceae</taxon>
        <taxon>Cryptomonadales</taxon>
        <taxon>Cryptomonadaceae</taxon>
        <taxon>Cryptomonas</taxon>
    </lineage>
</organism>
<protein>
    <recommendedName>
        <fullName evidence="3">Response regulatory domain-containing protein</fullName>
    </recommendedName>
</protein>
<dbReference type="Pfam" id="PF00072">
    <property type="entry name" value="Response_reg"/>
    <property type="match status" value="1"/>
</dbReference>
<sequence>MVCLLVVDDDIAACLILQRMVQKLGFDCDIAHDGEEAVRAALEKKYSAILLDSFMPDKNGWDTALEIRTLQKGDDRPMMIGMVSLDNPSLRQSWRMAGMEKLLPKPVNRSDLRETIFRAQVQTNPQERINN</sequence>
<dbReference type="GO" id="GO:0000160">
    <property type="term" value="P:phosphorelay signal transduction system"/>
    <property type="evidence" value="ECO:0007669"/>
    <property type="project" value="InterPro"/>
</dbReference>
<evidence type="ECO:0000256" key="2">
    <source>
        <dbReference type="PROSITE-ProRule" id="PRU00169"/>
    </source>
</evidence>
<dbReference type="PANTHER" id="PTHR44591:SF3">
    <property type="entry name" value="RESPONSE REGULATORY DOMAIN-CONTAINING PROTEIN"/>
    <property type="match status" value="1"/>
</dbReference>